<dbReference type="InterPro" id="IPR020841">
    <property type="entry name" value="PKS_Beta-ketoAc_synthase_dom"/>
</dbReference>
<dbReference type="Pfam" id="PF02801">
    <property type="entry name" value="Ketoacyl-synt_C"/>
    <property type="match status" value="1"/>
</dbReference>
<keyword evidence="4" id="KW-0511">Multifunctional enzyme</keyword>
<keyword evidence="1" id="KW-0596">Phosphopantetheine</keyword>
<name>A0A1R1JHD9_9BURK</name>
<feature type="domain" description="Ketosynthase family 3 (KS3)" evidence="9">
    <location>
        <begin position="579"/>
        <end position="993"/>
    </location>
</feature>
<dbReference type="Gene3D" id="3.40.50.150">
    <property type="entry name" value="Vaccinia Virus protein VP39"/>
    <property type="match status" value="1"/>
</dbReference>
<feature type="domain" description="PKS/mFAS DH" evidence="10">
    <location>
        <begin position="1178"/>
        <end position="1462"/>
    </location>
</feature>
<dbReference type="InterPro" id="IPR049551">
    <property type="entry name" value="PKS_DH_C"/>
</dbReference>
<dbReference type="InterPro" id="IPR050091">
    <property type="entry name" value="PKS_NRPS_Biosynth_Enz"/>
</dbReference>
<gene>
    <name evidence="11" type="ORF">BW685_03135</name>
</gene>
<evidence type="ECO:0000313" key="12">
    <source>
        <dbReference type="Proteomes" id="UP000187194"/>
    </source>
</evidence>
<evidence type="ECO:0000259" key="9">
    <source>
        <dbReference type="PROSITE" id="PS52004"/>
    </source>
</evidence>
<dbReference type="InterPro" id="IPR020807">
    <property type="entry name" value="PKS_DH"/>
</dbReference>
<dbReference type="PROSITE" id="PS52019">
    <property type="entry name" value="PKS_MFAS_DH"/>
    <property type="match status" value="1"/>
</dbReference>
<dbReference type="InterPro" id="IPR014031">
    <property type="entry name" value="Ketoacyl_synth_C"/>
</dbReference>
<dbReference type="InterPro" id="IPR042104">
    <property type="entry name" value="PKS_dehydratase_sf"/>
</dbReference>
<dbReference type="GO" id="GO:0006633">
    <property type="term" value="P:fatty acid biosynthetic process"/>
    <property type="evidence" value="ECO:0007669"/>
    <property type="project" value="TreeGrafter"/>
</dbReference>
<dbReference type="Pfam" id="PF22621">
    <property type="entry name" value="CurL-like_PKS_C"/>
    <property type="match status" value="1"/>
</dbReference>
<keyword evidence="3" id="KW-0808">Transferase</keyword>
<evidence type="ECO:0000313" key="11">
    <source>
        <dbReference type="EMBL" id="OMG74764.1"/>
    </source>
</evidence>
<dbReference type="SUPFAM" id="SSF53901">
    <property type="entry name" value="Thiolase-like"/>
    <property type="match status" value="1"/>
</dbReference>
<dbReference type="Gene3D" id="1.10.1200.10">
    <property type="entry name" value="ACP-like"/>
    <property type="match status" value="2"/>
</dbReference>
<comment type="function">
    <text evidence="5">Involved in production of the polyketide antibiotic thailandamide.</text>
</comment>
<dbReference type="GO" id="GO:0004312">
    <property type="term" value="F:fatty acid synthase activity"/>
    <property type="evidence" value="ECO:0007669"/>
    <property type="project" value="TreeGrafter"/>
</dbReference>
<dbReference type="Pfam" id="PF00109">
    <property type="entry name" value="ketoacyl-synt"/>
    <property type="match status" value="1"/>
</dbReference>
<protein>
    <recommendedName>
        <fullName evidence="13">Polyketide synthase</fullName>
    </recommendedName>
</protein>
<dbReference type="SMART" id="SM00826">
    <property type="entry name" value="PKS_DH"/>
    <property type="match status" value="1"/>
</dbReference>
<dbReference type="SMART" id="SM01294">
    <property type="entry name" value="PKS_PP_betabranch"/>
    <property type="match status" value="2"/>
</dbReference>
<reference evidence="11 12" key="1">
    <citation type="submission" date="2017-01" db="EMBL/GenBank/DDBJ databases">
        <title>Phylogeographic, genomic and meropenem susceptibility analysis of Burkholderia ubonensis.</title>
        <authorList>
            <person name="Price E.P."/>
            <person name="Sarovich D.S."/>
            <person name="Webb J.R."/>
            <person name="Hall C.M."/>
            <person name="Sahl J.W."/>
            <person name="Kaestli M."/>
            <person name="Mayo M."/>
            <person name="Harrington G."/>
            <person name="Baker A.L."/>
            <person name="Sidak-Loftis L.C."/>
            <person name="Lummis M."/>
            <person name="Schupp J.M."/>
            <person name="Gillece J.D."/>
            <person name="Tuanyok A."/>
            <person name="Warner J."/>
            <person name="Busch J.D."/>
            <person name="Keim P."/>
            <person name="Currie B.J."/>
            <person name="Wagner D.M."/>
        </authorList>
    </citation>
    <scope>NUCLEOTIDE SEQUENCE [LARGE SCALE GENOMIC DNA]</scope>
    <source>
        <strain evidence="11 12">A21</strain>
    </source>
</reference>
<dbReference type="PROSITE" id="PS50075">
    <property type="entry name" value="CARRIER"/>
    <property type="match status" value="2"/>
</dbReference>
<dbReference type="InterPro" id="IPR006162">
    <property type="entry name" value="Ppantetheine_attach_site"/>
</dbReference>
<feature type="active site" description="Proton donor; for dehydratase activity" evidence="6">
    <location>
        <position position="1375"/>
    </location>
</feature>
<dbReference type="InterPro" id="IPR049552">
    <property type="entry name" value="PKS_DH_N"/>
</dbReference>
<comment type="caution">
    <text evidence="11">The sequence shown here is derived from an EMBL/GenBank/DDBJ whole genome shotgun (WGS) entry which is preliminary data.</text>
</comment>
<keyword evidence="2" id="KW-0597">Phosphoprotein</keyword>
<dbReference type="InterPro" id="IPR014030">
    <property type="entry name" value="Ketoacyl_synth_N"/>
</dbReference>
<evidence type="ECO:0008006" key="13">
    <source>
        <dbReference type="Google" id="ProtNLM"/>
    </source>
</evidence>
<evidence type="ECO:0000256" key="1">
    <source>
        <dbReference type="ARBA" id="ARBA00022450"/>
    </source>
</evidence>
<evidence type="ECO:0000256" key="6">
    <source>
        <dbReference type="PROSITE-ProRule" id="PRU01363"/>
    </source>
</evidence>
<dbReference type="Pfam" id="PF00550">
    <property type="entry name" value="PP-binding"/>
    <property type="match status" value="2"/>
</dbReference>
<organism evidence="11 12">
    <name type="scientific">Burkholderia ubonensis</name>
    <dbReference type="NCBI Taxonomy" id="101571"/>
    <lineage>
        <taxon>Bacteria</taxon>
        <taxon>Pseudomonadati</taxon>
        <taxon>Pseudomonadota</taxon>
        <taxon>Betaproteobacteria</taxon>
        <taxon>Burkholderiales</taxon>
        <taxon>Burkholderiaceae</taxon>
        <taxon>Burkholderia</taxon>
        <taxon>Burkholderia cepacia complex</taxon>
    </lineage>
</organism>
<dbReference type="SMART" id="SM00825">
    <property type="entry name" value="PKS_KS"/>
    <property type="match status" value="1"/>
</dbReference>
<dbReference type="CDD" id="cd02440">
    <property type="entry name" value="AdoMet_MTases"/>
    <property type="match status" value="1"/>
</dbReference>
<dbReference type="CDD" id="cd00833">
    <property type="entry name" value="PKS"/>
    <property type="match status" value="1"/>
</dbReference>
<evidence type="ECO:0000256" key="2">
    <source>
        <dbReference type="ARBA" id="ARBA00022553"/>
    </source>
</evidence>
<dbReference type="InterPro" id="IPR013217">
    <property type="entry name" value="Methyltransf_12"/>
</dbReference>
<evidence type="ECO:0000256" key="7">
    <source>
        <dbReference type="SAM" id="MobiDB-lite"/>
    </source>
</evidence>
<dbReference type="Gene3D" id="3.10.129.110">
    <property type="entry name" value="Polyketide synthase dehydratase"/>
    <property type="match status" value="1"/>
</dbReference>
<dbReference type="Pfam" id="PF08242">
    <property type="entry name" value="Methyltransf_12"/>
    <property type="match status" value="1"/>
</dbReference>
<dbReference type="Pfam" id="PF21089">
    <property type="entry name" value="PKS_DH_N"/>
    <property type="match status" value="1"/>
</dbReference>
<feature type="region of interest" description="Disordered" evidence="7">
    <location>
        <begin position="553"/>
        <end position="575"/>
    </location>
</feature>
<feature type="active site" description="Proton acceptor; for dehydratase activity" evidence="6">
    <location>
        <position position="1207"/>
    </location>
</feature>
<dbReference type="Gene3D" id="1.10.1240.100">
    <property type="match status" value="1"/>
</dbReference>
<dbReference type="PROSITE" id="PS52004">
    <property type="entry name" value="KS3_2"/>
    <property type="match status" value="1"/>
</dbReference>
<dbReference type="SUPFAM" id="SSF53335">
    <property type="entry name" value="S-adenosyl-L-methionine-dependent methyltransferases"/>
    <property type="match status" value="1"/>
</dbReference>
<dbReference type="InterPro" id="IPR029063">
    <property type="entry name" value="SAM-dependent_MTases_sf"/>
</dbReference>
<proteinExistence type="predicted"/>
<feature type="region of interest" description="N-terminal hotdog fold" evidence="6">
    <location>
        <begin position="1178"/>
        <end position="1298"/>
    </location>
</feature>
<dbReference type="SUPFAM" id="SSF47336">
    <property type="entry name" value="ACP-like"/>
    <property type="match status" value="2"/>
</dbReference>
<feature type="domain" description="Carrier" evidence="8">
    <location>
        <begin position="376"/>
        <end position="450"/>
    </location>
</feature>
<evidence type="ECO:0000256" key="3">
    <source>
        <dbReference type="ARBA" id="ARBA00022679"/>
    </source>
</evidence>
<dbReference type="GO" id="GO:0031177">
    <property type="term" value="F:phosphopantetheine binding"/>
    <property type="evidence" value="ECO:0007669"/>
    <property type="project" value="InterPro"/>
</dbReference>
<dbReference type="Pfam" id="PF14765">
    <property type="entry name" value="PS-DH"/>
    <property type="match status" value="1"/>
</dbReference>
<feature type="domain" description="Carrier" evidence="8">
    <location>
        <begin position="476"/>
        <end position="550"/>
    </location>
</feature>
<dbReference type="Gene3D" id="3.40.47.10">
    <property type="match status" value="1"/>
</dbReference>
<dbReference type="FunFam" id="3.40.47.10:FF:000019">
    <property type="entry name" value="Polyketide synthase type I"/>
    <property type="match status" value="1"/>
</dbReference>
<dbReference type="InterPro" id="IPR016039">
    <property type="entry name" value="Thiolase-like"/>
</dbReference>
<evidence type="ECO:0000259" key="8">
    <source>
        <dbReference type="PROSITE" id="PS50075"/>
    </source>
</evidence>
<dbReference type="InterPro" id="IPR020806">
    <property type="entry name" value="PKS_PP-bd"/>
</dbReference>
<dbReference type="Proteomes" id="UP000187194">
    <property type="component" value="Unassembled WGS sequence"/>
</dbReference>
<sequence length="1502" mass="162574">MPDEATPIHRLRDATPLRDTHGRWLEESLRILTRAGRVAFDGDTCRALAGRADLDAAWRAWDGHVRASRHDDAARHALALVDATLRALPEILSGRRLATDVVFPDGSMALVEHVYRDNPVSDHFNEALADCVETYLDARLRDAPGAAVRILEIGAGTGGTSVSVFRRLRRFAGQVAEYCYTDLSKAFLFHAEQAYGPAHPYLAYRTLDIGEPLAAQGIALARYDLAIATNVLHATPDVRRSVRNAKAALRPDGLLLLNELSDKRLYSHLTFGLLDGWWLYEDPALRIEGSPVLAPDTWRFVLEQEGFRAVRFPARDAQALGQQIVVAASDGVIRQARAAAPAARAAGRPAAEPVVRVPTPAACAPSAQAGTTQTPDALRDIVAASVGVVLRIDAAEIDRDQPFSDYGLDSILGVTLVRRLNEQLEIHLNSTSVFDYCTVNALARHAHALRGTPARDAAASVVPRPAQAQGGGLALEEIRAVVLDCLSTVLRVRADDIDIDEPFSDYGLDSILGVNFVRLLNERLAAGLSTTSIFDYSSVRGIAAHLASLRTTDSAPARVPPETADHAVGPERTGAAPGREPIAVIGMSGRYAKSRNLDALWQHLENGANLVEDVTRWDLSRHLEGSANCERGSFLDTIDEFDPLFFNISGIEATYMDPQQRIFLEEAWTALEDAGYAGASMAGRRCGVYVGCGDVDYTSLLPDAPPAHAMWGTATSIIPARIAYYLNLQGPAIAIDTACSSSLVATHLACQALWNGETELALAGGVFLMCTPNVYKIANRAAMLSPTGQCFTFDDRADGFVPGEGVGVVVLKRLSDALADGDTIHGVIRGSGINQDGTTNGITAPSALSQERLERQVYDTFGIDPEGIQLVEAHGTGTRLGDPIEYHALTQAFRAYTDKRAYCAIGSIKTNLGHTTAAAGVTGLLKILLALRHRKIPASLNYASGNTHIEFADSPFFVNTSLRPWQVGAGEKRRAALSSFGFSGTNAHLVVEEAPAVEIVPAERPGYLIVLSAKSDEQLRALVGSMRDDCAARAGLHGANLSFTLLLGRQHFSRRWACVARSIEEFTALATAWLEHGRSSRVYAGRVNEKHPPEQPALQRYGNQCLAQCRDAATPERYLEELHAVADLYVQGYALDYALLFAGERHQRLSLPTYPFARERYWVPASAAQPTVARAGLHPLVQRNTSDFSVQRYSARFNGAEFFLADHVVRGRNMLPAVAYLEMAREAACLADGAHAGPVRLSHVVWARPIVVNDAPVDVHVELVPQDDGGIVYRIGGDADGDAQVHGEGRVLLGDAGSIAGDTLDLRSLRQACVATLPAEQCYALYRRMGVDYGRAHQAIECLHAGDRQVLGRLVLPESVAGTREQYVLHPSVLDGALQSVAGLLREEWEATGRSSLPFAVDQVDVLAGCVERMWVWARFSAGSGPQARVRKFDLDVCDDEGRVCVRLRGFTTRVMEEAIESTPPVAETETLLLHPVWEAARADAHAPAYSEHLVLLAGGQT</sequence>
<dbReference type="PROSITE" id="PS00012">
    <property type="entry name" value="PHOSPHOPANTETHEINE"/>
    <property type="match status" value="1"/>
</dbReference>
<accession>A0A1R1JHD9</accession>
<evidence type="ECO:0000256" key="4">
    <source>
        <dbReference type="ARBA" id="ARBA00023268"/>
    </source>
</evidence>
<dbReference type="PANTHER" id="PTHR43775">
    <property type="entry name" value="FATTY ACID SYNTHASE"/>
    <property type="match status" value="1"/>
</dbReference>
<evidence type="ECO:0000256" key="5">
    <source>
        <dbReference type="ARBA" id="ARBA00054155"/>
    </source>
</evidence>
<feature type="region of interest" description="C-terminal hotdog fold" evidence="6">
    <location>
        <begin position="1314"/>
        <end position="1462"/>
    </location>
</feature>
<evidence type="ECO:0000259" key="10">
    <source>
        <dbReference type="PROSITE" id="PS52019"/>
    </source>
</evidence>
<dbReference type="PANTHER" id="PTHR43775:SF37">
    <property type="entry name" value="SI:DKEY-61P9.11"/>
    <property type="match status" value="1"/>
</dbReference>
<dbReference type="SMART" id="SM00823">
    <property type="entry name" value="PKS_PP"/>
    <property type="match status" value="2"/>
</dbReference>
<dbReference type="EMBL" id="MTJZ01000003">
    <property type="protein sequence ID" value="OMG74764.1"/>
    <property type="molecule type" value="Genomic_DNA"/>
</dbReference>
<feature type="non-terminal residue" evidence="11">
    <location>
        <position position="1502"/>
    </location>
</feature>
<dbReference type="InterPro" id="IPR049900">
    <property type="entry name" value="PKS_mFAS_DH"/>
</dbReference>
<dbReference type="InterPro" id="IPR036736">
    <property type="entry name" value="ACP-like_sf"/>
</dbReference>
<dbReference type="InterPro" id="IPR009081">
    <property type="entry name" value="PP-bd_ACP"/>
</dbReference>